<dbReference type="PROSITE" id="PS00167">
    <property type="entry name" value="TRP_SYNTHASE_ALPHA"/>
    <property type="match status" value="1"/>
</dbReference>
<dbReference type="PANTHER" id="PTHR43406">
    <property type="entry name" value="TRYPTOPHAN SYNTHASE, ALPHA CHAIN"/>
    <property type="match status" value="1"/>
</dbReference>
<proteinExistence type="inferred from homology"/>
<keyword evidence="5" id="KW-0028">Amino-acid biosynthesis</keyword>
<evidence type="ECO:0000256" key="8">
    <source>
        <dbReference type="ARBA" id="ARBA00023239"/>
    </source>
</evidence>
<dbReference type="GO" id="GO:0004834">
    <property type="term" value="F:tryptophan synthase activity"/>
    <property type="evidence" value="ECO:0007669"/>
    <property type="project" value="UniProtKB-EC"/>
</dbReference>
<dbReference type="SUPFAM" id="SSF51366">
    <property type="entry name" value="Ribulose-phoshate binding barrel"/>
    <property type="match status" value="1"/>
</dbReference>
<dbReference type="FunFam" id="3.20.20.70:FF:000037">
    <property type="entry name" value="Tryptophan synthase alpha chain"/>
    <property type="match status" value="1"/>
</dbReference>
<protein>
    <recommendedName>
        <fullName evidence="4">tryptophan synthase</fullName>
        <ecNumber evidence="4">4.2.1.20</ecNumber>
    </recommendedName>
</protein>
<reference evidence="10" key="1">
    <citation type="submission" date="2018-05" db="EMBL/GenBank/DDBJ databases">
        <authorList>
            <person name="Lanie J.A."/>
            <person name="Ng W.-L."/>
            <person name="Kazmierczak K.M."/>
            <person name="Andrzejewski T.M."/>
            <person name="Davidsen T.M."/>
            <person name="Wayne K.J."/>
            <person name="Tettelin H."/>
            <person name="Glass J.I."/>
            <person name="Rusch D."/>
            <person name="Podicherti R."/>
            <person name="Tsui H.-C.T."/>
            <person name="Winkler M.E."/>
        </authorList>
    </citation>
    <scope>NUCLEOTIDE SEQUENCE</scope>
</reference>
<keyword evidence="7" id="KW-0057">Aromatic amino acid biosynthesis</keyword>
<comment type="catalytic activity">
    <reaction evidence="9">
        <text>(1S,2R)-1-C-(indol-3-yl)glycerol 3-phosphate + L-serine = D-glyceraldehyde 3-phosphate + L-tryptophan + H2O</text>
        <dbReference type="Rhea" id="RHEA:10532"/>
        <dbReference type="ChEBI" id="CHEBI:15377"/>
        <dbReference type="ChEBI" id="CHEBI:33384"/>
        <dbReference type="ChEBI" id="CHEBI:57912"/>
        <dbReference type="ChEBI" id="CHEBI:58866"/>
        <dbReference type="ChEBI" id="CHEBI:59776"/>
        <dbReference type="EC" id="4.2.1.20"/>
    </reaction>
</comment>
<dbReference type="InterPro" id="IPR018204">
    <property type="entry name" value="Trp_synthase_alpha_AS"/>
</dbReference>
<dbReference type="PANTHER" id="PTHR43406:SF1">
    <property type="entry name" value="TRYPTOPHAN SYNTHASE ALPHA CHAIN, CHLOROPLASTIC"/>
    <property type="match status" value="1"/>
</dbReference>
<dbReference type="InterPro" id="IPR002028">
    <property type="entry name" value="Trp_synthase_suA"/>
</dbReference>
<evidence type="ECO:0000256" key="5">
    <source>
        <dbReference type="ARBA" id="ARBA00022605"/>
    </source>
</evidence>
<organism evidence="10">
    <name type="scientific">marine metagenome</name>
    <dbReference type="NCBI Taxonomy" id="408172"/>
    <lineage>
        <taxon>unclassified sequences</taxon>
        <taxon>metagenomes</taxon>
        <taxon>ecological metagenomes</taxon>
    </lineage>
</organism>
<dbReference type="EC" id="4.2.1.20" evidence="4"/>
<comment type="function">
    <text evidence="1">The alpha subunit is responsible for the aldol cleavage of indoleglycerol phosphate to indole and glyceraldehyde 3-phosphate.</text>
</comment>
<evidence type="ECO:0000256" key="9">
    <source>
        <dbReference type="ARBA" id="ARBA00049047"/>
    </source>
</evidence>
<comment type="subunit">
    <text evidence="3">Tetramer of two alpha and two beta chains.</text>
</comment>
<dbReference type="AlphaFoldDB" id="A0A381W7T4"/>
<evidence type="ECO:0000256" key="4">
    <source>
        <dbReference type="ARBA" id="ARBA00012043"/>
    </source>
</evidence>
<gene>
    <name evidence="10" type="ORF">METZ01_LOCUS101463</name>
</gene>
<evidence type="ECO:0000256" key="7">
    <source>
        <dbReference type="ARBA" id="ARBA00023141"/>
    </source>
</evidence>
<sequence>MTRIKDTFLKLKKSNKKALVSYLVAGDPDLETSLRIMHLMIKEGVDLIELGVPFSDPMAEGVSIQKGYERALVNGVSLEDSLSLIKKFRKKDKKTPIILMGYMNPFDSMGSKVFCRKASKSGLDGILIVDMPPEESIEFTKETKKMGIDIIRLVAPTTSSSRVKKICKEASGFVYYISLKGITGANLINSKEVRKKISKLQNLTKLPVVVGFGIRDGIAASSVIDLADGIVVGSAFVDIMGGQKSKIDKEMSIKIRDLSQAINKS</sequence>
<evidence type="ECO:0000256" key="2">
    <source>
        <dbReference type="ARBA" id="ARBA00004733"/>
    </source>
</evidence>
<evidence type="ECO:0000256" key="6">
    <source>
        <dbReference type="ARBA" id="ARBA00022822"/>
    </source>
</evidence>
<dbReference type="NCBIfam" id="TIGR00262">
    <property type="entry name" value="trpA"/>
    <property type="match status" value="1"/>
</dbReference>
<dbReference type="InterPro" id="IPR013785">
    <property type="entry name" value="Aldolase_TIM"/>
</dbReference>
<dbReference type="GO" id="GO:0005829">
    <property type="term" value="C:cytosol"/>
    <property type="evidence" value="ECO:0007669"/>
    <property type="project" value="TreeGrafter"/>
</dbReference>
<dbReference type="CDD" id="cd04724">
    <property type="entry name" value="Tryptophan_synthase_alpha"/>
    <property type="match status" value="1"/>
</dbReference>
<comment type="pathway">
    <text evidence="2">Amino-acid biosynthesis; L-tryptophan biosynthesis; L-tryptophan from chorismate: step 5/5.</text>
</comment>
<dbReference type="InterPro" id="IPR011060">
    <property type="entry name" value="RibuloseP-bd_barrel"/>
</dbReference>
<dbReference type="Pfam" id="PF00290">
    <property type="entry name" value="Trp_syntA"/>
    <property type="match status" value="1"/>
</dbReference>
<evidence type="ECO:0000256" key="3">
    <source>
        <dbReference type="ARBA" id="ARBA00011270"/>
    </source>
</evidence>
<accession>A0A381W7T4</accession>
<dbReference type="EMBL" id="UINC01010973">
    <property type="protein sequence ID" value="SVA48609.1"/>
    <property type="molecule type" value="Genomic_DNA"/>
</dbReference>
<keyword evidence="6" id="KW-0822">Tryptophan biosynthesis</keyword>
<keyword evidence="8" id="KW-0456">Lyase</keyword>
<evidence type="ECO:0000256" key="1">
    <source>
        <dbReference type="ARBA" id="ARBA00003365"/>
    </source>
</evidence>
<name>A0A381W7T4_9ZZZZ</name>
<dbReference type="UniPathway" id="UPA00035">
    <property type="reaction ID" value="UER00044"/>
</dbReference>
<dbReference type="Gene3D" id="3.20.20.70">
    <property type="entry name" value="Aldolase class I"/>
    <property type="match status" value="1"/>
</dbReference>
<dbReference type="HAMAP" id="MF_00131">
    <property type="entry name" value="Trp_synth_alpha"/>
    <property type="match status" value="1"/>
</dbReference>
<evidence type="ECO:0000313" key="10">
    <source>
        <dbReference type="EMBL" id="SVA48609.1"/>
    </source>
</evidence>